<organismHost>
    <name type="scientific">Chlorella</name>
    <dbReference type="NCBI Taxonomy" id="3071"/>
</organismHost>
<dbReference type="RefSeq" id="YP_001497203.1">
    <property type="nucleotide sequence ID" value="NC_009898.1"/>
</dbReference>
<dbReference type="Proteomes" id="UP000202419">
    <property type="component" value="Segment"/>
</dbReference>
<accession>A7IVN2</accession>
<name>A7IVN2_PBCVN</name>
<organism evidence="1 2">
    <name type="scientific">Paramecium bursaria Chlorella virus NY2A</name>
    <name type="common">PBCV-NY2A</name>
    <dbReference type="NCBI Taxonomy" id="46021"/>
    <lineage>
        <taxon>Viruses</taxon>
        <taxon>Varidnaviria</taxon>
        <taxon>Bamfordvirae</taxon>
        <taxon>Nucleocytoviricota</taxon>
        <taxon>Megaviricetes</taxon>
        <taxon>Algavirales</taxon>
        <taxon>Phycodnaviridae</taxon>
        <taxon>Chlorovirus</taxon>
        <taxon>Chlorovirus americanus</taxon>
    </lineage>
</organism>
<evidence type="ECO:0000313" key="1">
    <source>
        <dbReference type="EMBL" id="ABT14406.1"/>
    </source>
</evidence>
<dbReference type="KEGG" id="vg:5658738"/>
<evidence type="ECO:0000313" key="2">
    <source>
        <dbReference type="Proteomes" id="UP000202419"/>
    </source>
</evidence>
<sequence>MVDRNLSKKSVEELRNFTNFFEFEPMDTIQTNICVNINTTRYFVEKRISWYESSQHQSRHIVRHYKVFVECVIMVLDDVLIMNNSKHIFVDMMNNFPW</sequence>
<reference evidence="1 2" key="1">
    <citation type="journal article" date="2007" name="Virology">
        <title>Sequence and annotation of the 369-kb NY-2A and the 345-kb AR158 viruses that infect Chlorella NC64A.</title>
        <authorList>
            <person name="Fitzgerald L.A."/>
            <person name="Graves M.V."/>
            <person name="Li X."/>
            <person name="Feldblyum T."/>
            <person name="Nierman W.C."/>
            <person name="Van Etten J.L."/>
        </authorList>
    </citation>
    <scope>NUCLEOTIDE SEQUENCE [LARGE SCALE GENOMIC DNA]</scope>
    <source>
        <strain evidence="1 2">NY-2A</strain>
    </source>
</reference>
<dbReference type="EMBL" id="DQ491002">
    <property type="protein sequence ID" value="ABT14406.1"/>
    <property type="molecule type" value="Genomic_DNA"/>
</dbReference>
<proteinExistence type="predicted"/>
<keyword evidence="2" id="KW-1185">Reference proteome</keyword>
<protein>
    <submittedName>
        <fullName evidence="1">Uncharacterized protein b007R</fullName>
    </submittedName>
</protein>
<gene>
    <name evidence="1" type="primary">b007R</name>
    <name evidence="1" type="ORF">NY2A_b007R</name>
</gene>
<dbReference type="GeneID" id="5658738"/>